<feature type="domain" description="Gfo/Idh/MocA-like oxidoreductase N-terminal" evidence="3">
    <location>
        <begin position="20"/>
        <end position="125"/>
    </location>
</feature>
<dbReference type="SUPFAM" id="SSF55347">
    <property type="entry name" value="Glyceraldehyde-3-phosphate dehydrogenase-like, C-terminal domain"/>
    <property type="match status" value="1"/>
</dbReference>
<dbReference type="InterPro" id="IPR055170">
    <property type="entry name" value="GFO_IDH_MocA-like_dom"/>
</dbReference>
<evidence type="ECO:0000256" key="1">
    <source>
        <dbReference type="ARBA" id="ARBA00023002"/>
    </source>
</evidence>
<dbReference type="PANTHER" id="PTHR43818">
    <property type="entry name" value="BCDNA.GH03377"/>
    <property type="match status" value="1"/>
</dbReference>
<dbReference type="InterPro" id="IPR000683">
    <property type="entry name" value="Gfo/Idh/MocA-like_OxRdtase_N"/>
</dbReference>
<dbReference type="Gene3D" id="3.30.360.10">
    <property type="entry name" value="Dihydrodipicolinate Reductase, domain 2"/>
    <property type="match status" value="1"/>
</dbReference>
<dbReference type="Pfam" id="PF22725">
    <property type="entry name" value="GFO_IDH_MocA_C3"/>
    <property type="match status" value="1"/>
</dbReference>
<dbReference type="GO" id="GO:0016491">
    <property type="term" value="F:oxidoreductase activity"/>
    <property type="evidence" value="ECO:0007669"/>
    <property type="project" value="UniProtKB-KW"/>
</dbReference>
<keyword evidence="6" id="KW-1185">Reference proteome</keyword>
<protein>
    <submittedName>
        <fullName evidence="5">Predicted dehydrogenase</fullName>
    </submittedName>
</protein>
<accession>A0A1H5KXT3</accession>
<dbReference type="GO" id="GO:0000166">
    <property type="term" value="F:nucleotide binding"/>
    <property type="evidence" value="ECO:0007669"/>
    <property type="project" value="InterPro"/>
</dbReference>
<feature type="region of interest" description="Disordered" evidence="2">
    <location>
        <begin position="337"/>
        <end position="363"/>
    </location>
</feature>
<dbReference type="STRING" id="561176.SAMN04488561_2290"/>
<dbReference type="RefSeq" id="WP_069112755.1">
    <property type="nucleotide sequence ID" value="NZ_FNUC01000003.1"/>
</dbReference>
<dbReference type="AlphaFoldDB" id="A0A1H5KXT3"/>
<sequence>MPEPLRTVLVSAVRHAAGYAELLAAHPGYALAGVAESDEAGAEALADARALATATSVPLWRLEDVGADRADVAVICSEPTRHAVLAERMLGLGLHVLVDKPLATDVAAARRVVEAARAAGRHCAVVTRALAPPVRRLRGWVDDGRLGLPRSIDAEFLSSGTHFSASVERPELLTDPRLSGGGEVMNVLGYPVDDIRAVTGCEPVEVFAEAGTLFWDAHRSHGVEDVAVVSARFTHGLAASIVVGRVPVAPGPGPGTYTLRVIGSHGHAEVDAGAPAVHLHTATGAEPIPIDRAPVVAVLDDLHAGIRTGRRLRYDCADAAIAVATIDAVYRSLASGAPAPVDTGTAPRPVANVSPPTREDGPP</sequence>
<dbReference type="InterPro" id="IPR036291">
    <property type="entry name" value="NAD(P)-bd_dom_sf"/>
</dbReference>
<name>A0A1H5KXT3_9ACTN</name>
<dbReference type="EMBL" id="FNUC01000003">
    <property type="protein sequence ID" value="SEE69187.1"/>
    <property type="molecule type" value="Genomic_DNA"/>
</dbReference>
<evidence type="ECO:0000313" key="5">
    <source>
        <dbReference type="EMBL" id="SEE69187.1"/>
    </source>
</evidence>
<dbReference type="SUPFAM" id="SSF51735">
    <property type="entry name" value="NAD(P)-binding Rossmann-fold domains"/>
    <property type="match status" value="1"/>
</dbReference>
<evidence type="ECO:0000259" key="4">
    <source>
        <dbReference type="Pfam" id="PF22725"/>
    </source>
</evidence>
<dbReference type="Pfam" id="PF01408">
    <property type="entry name" value="GFO_IDH_MocA"/>
    <property type="match status" value="1"/>
</dbReference>
<dbReference type="PANTHER" id="PTHR43818:SF11">
    <property type="entry name" value="BCDNA.GH03377"/>
    <property type="match status" value="1"/>
</dbReference>
<gene>
    <name evidence="5" type="ORF">SAMN04488561_2290</name>
</gene>
<evidence type="ECO:0000259" key="3">
    <source>
        <dbReference type="Pfam" id="PF01408"/>
    </source>
</evidence>
<reference evidence="6" key="1">
    <citation type="submission" date="2016-10" db="EMBL/GenBank/DDBJ databases">
        <authorList>
            <person name="Varghese N."/>
            <person name="Submissions S."/>
        </authorList>
    </citation>
    <scope>NUCLEOTIDE SEQUENCE [LARGE SCALE GENOMIC DNA]</scope>
    <source>
        <strain evidence="6">DSM 45237</strain>
    </source>
</reference>
<keyword evidence="1" id="KW-0560">Oxidoreductase</keyword>
<evidence type="ECO:0000313" key="6">
    <source>
        <dbReference type="Proteomes" id="UP000181980"/>
    </source>
</evidence>
<dbReference type="InterPro" id="IPR050463">
    <property type="entry name" value="Gfo/Idh/MocA_oxidrdct_glycsds"/>
</dbReference>
<feature type="domain" description="GFO/IDH/MocA-like oxidoreductase" evidence="4">
    <location>
        <begin position="134"/>
        <end position="268"/>
    </location>
</feature>
<evidence type="ECO:0000256" key="2">
    <source>
        <dbReference type="SAM" id="MobiDB-lite"/>
    </source>
</evidence>
<proteinExistence type="predicted"/>
<dbReference type="Proteomes" id="UP000181980">
    <property type="component" value="Unassembled WGS sequence"/>
</dbReference>
<organism evidence="5 6">
    <name type="scientific">Jiangella alba</name>
    <dbReference type="NCBI Taxonomy" id="561176"/>
    <lineage>
        <taxon>Bacteria</taxon>
        <taxon>Bacillati</taxon>
        <taxon>Actinomycetota</taxon>
        <taxon>Actinomycetes</taxon>
        <taxon>Jiangellales</taxon>
        <taxon>Jiangellaceae</taxon>
        <taxon>Jiangella</taxon>
    </lineage>
</organism>
<dbReference type="Gene3D" id="3.40.50.720">
    <property type="entry name" value="NAD(P)-binding Rossmann-like Domain"/>
    <property type="match status" value="1"/>
</dbReference>